<name>A0A2K1KPB9_PHYPA</name>
<feature type="region of interest" description="Disordered" evidence="4">
    <location>
        <begin position="451"/>
        <end position="478"/>
    </location>
</feature>
<evidence type="ECO:0000313" key="6">
    <source>
        <dbReference type="EnsemblPlants" id="Pp3c4_20960V3.1"/>
    </source>
</evidence>
<evidence type="ECO:0000313" key="7">
    <source>
        <dbReference type="Proteomes" id="UP000006727"/>
    </source>
</evidence>
<dbReference type="InterPro" id="IPR006439">
    <property type="entry name" value="HAD-SF_hydro_IA"/>
</dbReference>
<dbReference type="EnsemblPlants" id="Pp3c4_20960V3.2">
    <property type="protein sequence ID" value="Pp3c4_20960V3.2"/>
    <property type="gene ID" value="Pp3c4_20960"/>
</dbReference>
<protein>
    <submittedName>
        <fullName evidence="5 6">Uncharacterized protein</fullName>
    </submittedName>
</protein>
<dbReference type="AlphaFoldDB" id="A0A2K1KPB9"/>
<sequence>MLWTDLRISEPNHSISWKGGHVGDSCRCETSCKCKSRNHQGSNIGSESADRKDIIPGDCSDNSCNLSKPTDPTNLNAVTTNGKNLATTTSQLSENRQECERKKEVDVKKEIEGNEEKNRKSVEDRKRCPQSGDCNGLKDDTSIVWHSNQGSVEGVFRSQTREQKVETHASKEEWKLCALTGDDYDHHDKLGLPLPQGDKLKAILFDIDGTIADSDPIHFLAFQEILAEVGGAVDQVQVNDYRTGAEMWMQAGYNGGVPISHEFFIRQMSGKLNYVIADELMPEMEEKMRVEMMDEKEARYRKLASKDLQPIPGFLQFIEYVKKRGLRRAAVTNSPRLNAEQVISALNIPDFFEIVVAGSECDNPKPHPDPYLKAIKFLGLEPNQCLVMEDSPSGVAAGKAAGSPVVGLLTGHPGAVLKRSGASVLIQNYDDAALWMALGEDACAATKLLSPNHGPGTGSSSSSAGSPPPVPVTVPTSS</sequence>
<dbReference type="PANTHER" id="PTHR46193:SF19">
    <property type="entry name" value="HALOACID DEHALOGENASE-LIKE HYDROLASE DOMAIN-CONTAINING PROTEIN SGPP"/>
    <property type="match status" value="1"/>
</dbReference>
<dbReference type="InParanoid" id="A0A2K1KPB9"/>
<dbReference type="SFLD" id="SFLDG01129">
    <property type="entry name" value="C1.5:_HAD__Beta-PGM__Phosphata"/>
    <property type="match status" value="1"/>
</dbReference>
<dbReference type="Gramene" id="Pp3c4_20960V3.2">
    <property type="protein sequence ID" value="Pp3c4_20960V3.2"/>
    <property type="gene ID" value="Pp3c4_20960"/>
</dbReference>
<keyword evidence="7" id="KW-1185">Reference proteome</keyword>
<organism evidence="5">
    <name type="scientific">Physcomitrium patens</name>
    <name type="common">Spreading-leaved earth moss</name>
    <name type="synonym">Physcomitrella patens</name>
    <dbReference type="NCBI Taxonomy" id="3218"/>
    <lineage>
        <taxon>Eukaryota</taxon>
        <taxon>Viridiplantae</taxon>
        <taxon>Streptophyta</taxon>
        <taxon>Embryophyta</taxon>
        <taxon>Bryophyta</taxon>
        <taxon>Bryophytina</taxon>
        <taxon>Bryopsida</taxon>
        <taxon>Funariidae</taxon>
        <taxon>Funariales</taxon>
        <taxon>Funariaceae</taxon>
        <taxon>Physcomitrium</taxon>
    </lineage>
</organism>
<dbReference type="EnsemblPlants" id="Pp3c4_20960V3.1">
    <property type="protein sequence ID" value="Pp3c4_20960V3.1"/>
    <property type="gene ID" value="Pp3c4_20960"/>
</dbReference>
<evidence type="ECO:0000313" key="5">
    <source>
        <dbReference type="EMBL" id="PNR55635.1"/>
    </source>
</evidence>
<evidence type="ECO:0000256" key="3">
    <source>
        <dbReference type="ARBA" id="ARBA00022842"/>
    </source>
</evidence>
<gene>
    <name evidence="5" type="ORF">PHYPA_006532</name>
</gene>
<dbReference type="Gene3D" id="1.10.150.240">
    <property type="entry name" value="Putative phosphatase, domain 2"/>
    <property type="match status" value="1"/>
</dbReference>
<evidence type="ECO:0000256" key="2">
    <source>
        <dbReference type="ARBA" id="ARBA00022723"/>
    </source>
</evidence>
<dbReference type="Proteomes" id="UP000006727">
    <property type="component" value="Chromosome 4"/>
</dbReference>
<dbReference type="PaxDb" id="3218-PP1S201_5V6.1"/>
<dbReference type="InterPro" id="IPR023198">
    <property type="entry name" value="PGP-like_dom2"/>
</dbReference>
<evidence type="ECO:0000256" key="4">
    <source>
        <dbReference type="SAM" id="MobiDB-lite"/>
    </source>
</evidence>
<dbReference type="InterPro" id="IPR036412">
    <property type="entry name" value="HAD-like_sf"/>
</dbReference>
<keyword evidence="2" id="KW-0479">Metal-binding</keyword>
<dbReference type="InterPro" id="IPR051600">
    <property type="entry name" value="Beta-PGM-like"/>
</dbReference>
<reference evidence="6" key="3">
    <citation type="submission" date="2020-12" db="UniProtKB">
        <authorList>
            <consortium name="EnsemblPlants"/>
        </authorList>
    </citation>
    <scope>IDENTIFICATION</scope>
</reference>
<dbReference type="NCBIfam" id="TIGR01509">
    <property type="entry name" value="HAD-SF-IA-v3"/>
    <property type="match status" value="1"/>
</dbReference>
<dbReference type="CDD" id="cd07505">
    <property type="entry name" value="HAD_BPGM-like"/>
    <property type="match status" value="1"/>
</dbReference>
<dbReference type="InterPro" id="IPR023214">
    <property type="entry name" value="HAD_sf"/>
</dbReference>
<comment type="cofactor">
    <cofactor evidence="1">
        <name>Mg(2+)</name>
        <dbReference type="ChEBI" id="CHEBI:18420"/>
    </cofactor>
</comment>
<keyword evidence="3" id="KW-0460">Magnesium</keyword>
<reference evidence="5 7" key="1">
    <citation type="journal article" date="2008" name="Science">
        <title>The Physcomitrella genome reveals evolutionary insights into the conquest of land by plants.</title>
        <authorList>
            <person name="Rensing S."/>
            <person name="Lang D."/>
            <person name="Zimmer A."/>
            <person name="Terry A."/>
            <person name="Salamov A."/>
            <person name="Shapiro H."/>
            <person name="Nishiyama T."/>
            <person name="Perroud P.-F."/>
            <person name="Lindquist E."/>
            <person name="Kamisugi Y."/>
            <person name="Tanahashi T."/>
            <person name="Sakakibara K."/>
            <person name="Fujita T."/>
            <person name="Oishi K."/>
            <person name="Shin-I T."/>
            <person name="Kuroki Y."/>
            <person name="Toyoda A."/>
            <person name="Suzuki Y."/>
            <person name="Hashimoto A."/>
            <person name="Yamaguchi K."/>
            <person name="Sugano A."/>
            <person name="Kohara Y."/>
            <person name="Fujiyama A."/>
            <person name="Anterola A."/>
            <person name="Aoki S."/>
            <person name="Ashton N."/>
            <person name="Barbazuk W.B."/>
            <person name="Barker E."/>
            <person name="Bennetzen J."/>
            <person name="Bezanilla M."/>
            <person name="Blankenship R."/>
            <person name="Cho S.H."/>
            <person name="Dutcher S."/>
            <person name="Estelle M."/>
            <person name="Fawcett J.A."/>
            <person name="Gundlach H."/>
            <person name="Hanada K."/>
            <person name="Heyl A."/>
            <person name="Hicks K.A."/>
            <person name="Hugh J."/>
            <person name="Lohr M."/>
            <person name="Mayer K."/>
            <person name="Melkozernov A."/>
            <person name="Murata T."/>
            <person name="Nelson D."/>
            <person name="Pils B."/>
            <person name="Prigge M."/>
            <person name="Reiss B."/>
            <person name="Renner T."/>
            <person name="Rombauts S."/>
            <person name="Rushton P."/>
            <person name="Sanderfoot A."/>
            <person name="Schween G."/>
            <person name="Shiu S.-H."/>
            <person name="Stueber K."/>
            <person name="Theodoulou F.L."/>
            <person name="Tu H."/>
            <person name="Van de Peer Y."/>
            <person name="Verrier P.J."/>
            <person name="Waters E."/>
            <person name="Wood A."/>
            <person name="Yang L."/>
            <person name="Cove D."/>
            <person name="Cuming A."/>
            <person name="Hasebe M."/>
            <person name="Lucas S."/>
            <person name="Mishler D.B."/>
            <person name="Reski R."/>
            <person name="Grigoriev I."/>
            <person name="Quatrano R.S."/>
            <person name="Boore J.L."/>
        </authorList>
    </citation>
    <scope>NUCLEOTIDE SEQUENCE [LARGE SCALE GENOMIC DNA]</scope>
    <source>
        <strain evidence="6 7">cv. Gransden 2004</strain>
    </source>
</reference>
<dbReference type="GO" id="GO:0046872">
    <property type="term" value="F:metal ion binding"/>
    <property type="evidence" value="ECO:0007669"/>
    <property type="project" value="UniProtKB-KW"/>
</dbReference>
<reference evidence="5 7" key="2">
    <citation type="journal article" date="2018" name="Plant J.">
        <title>The Physcomitrella patens chromosome-scale assembly reveals moss genome structure and evolution.</title>
        <authorList>
            <person name="Lang D."/>
            <person name="Ullrich K.K."/>
            <person name="Murat F."/>
            <person name="Fuchs J."/>
            <person name="Jenkins J."/>
            <person name="Haas F.B."/>
            <person name="Piednoel M."/>
            <person name="Gundlach H."/>
            <person name="Van Bel M."/>
            <person name="Meyberg R."/>
            <person name="Vives C."/>
            <person name="Morata J."/>
            <person name="Symeonidi A."/>
            <person name="Hiss M."/>
            <person name="Muchero W."/>
            <person name="Kamisugi Y."/>
            <person name="Saleh O."/>
            <person name="Blanc G."/>
            <person name="Decker E.L."/>
            <person name="van Gessel N."/>
            <person name="Grimwood J."/>
            <person name="Hayes R.D."/>
            <person name="Graham S.W."/>
            <person name="Gunter L.E."/>
            <person name="McDaniel S.F."/>
            <person name="Hoernstein S.N.W."/>
            <person name="Larsson A."/>
            <person name="Li F.W."/>
            <person name="Perroud P.F."/>
            <person name="Phillips J."/>
            <person name="Ranjan P."/>
            <person name="Rokshar D.S."/>
            <person name="Rothfels C.J."/>
            <person name="Schneider L."/>
            <person name="Shu S."/>
            <person name="Stevenson D.W."/>
            <person name="Thummler F."/>
            <person name="Tillich M."/>
            <person name="Villarreal Aguilar J.C."/>
            <person name="Widiez T."/>
            <person name="Wong G.K."/>
            <person name="Wymore A."/>
            <person name="Zhang Y."/>
            <person name="Zimmer A.D."/>
            <person name="Quatrano R.S."/>
            <person name="Mayer K.F.X."/>
            <person name="Goodstein D."/>
            <person name="Casacuberta J.M."/>
            <person name="Vandepoele K."/>
            <person name="Reski R."/>
            <person name="Cuming A.C."/>
            <person name="Tuskan G.A."/>
            <person name="Maumus F."/>
            <person name="Salse J."/>
            <person name="Schmutz J."/>
            <person name="Rensing S.A."/>
        </authorList>
    </citation>
    <scope>NUCLEOTIDE SEQUENCE [LARGE SCALE GENOMIC DNA]</scope>
    <source>
        <strain evidence="6 7">cv. Gransden 2004</strain>
    </source>
</reference>
<dbReference type="GO" id="GO:0003824">
    <property type="term" value="F:catalytic activity"/>
    <property type="evidence" value="ECO:0007669"/>
    <property type="project" value="UniProtKB-ARBA"/>
</dbReference>
<dbReference type="SFLD" id="SFLDG01135">
    <property type="entry name" value="C1.5.6:_HAD__Beta-PGM__Phospha"/>
    <property type="match status" value="1"/>
</dbReference>
<dbReference type="EMBL" id="ABEU02000004">
    <property type="protein sequence ID" value="PNR55635.1"/>
    <property type="molecule type" value="Genomic_DNA"/>
</dbReference>
<feature type="region of interest" description="Disordered" evidence="4">
    <location>
        <begin position="88"/>
        <end position="133"/>
    </location>
</feature>
<dbReference type="Gene3D" id="3.40.50.1000">
    <property type="entry name" value="HAD superfamily/HAD-like"/>
    <property type="match status" value="1"/>
</dbReference>
<dbReference type="SFLD" id="SFLDS00003">
    <property type="entry name" value="Haloacid_Dehalogenase"/>
    <property type="match status" value="1"/>
</dbReference>
<dbReference type="STRING" id="3218.A0A2K1KPB9"/>
<dbReference type="Gramene" id="Pp3c4_20960V3.1">
    <property type="protein sequence ID" value="Pp3c4_20960V3.1"/>
    <property type="gene ID" value="Pp3c4_20960"/>
</dbReference>
<dbReference type="PRINTS" id="PR00413">
    <property type="entry name" value="HADHALOGNASE"/>
</dbReference>
<evidence type="ECO:0000256" key="1">
    <source>
        <dbReference type="ARBA" id="ARBA00001946"/>
    </source>
</evidence>
<feature type="compositionally biased region" description="Basic and acidic residues" evidence="4">
    <location>
        <begin position="95"/>
        <end position="127"/>
    </location>
</feature>
<dbReference type="PANTHER" id="PTHR46193">
    <property type="entry name" value="6-PHOSPHOGLUCONATE PHOSPHATASE"/>
    <property type="match status" value="1"/>
</dbReference>
<accession>A0A2K1KPB9</accession>
<dbReference type="SUPFAM" id="SSF56784">
    <property type="entry name" value="HAD-like"/>
    <property type="match status" value="1"/>
</dbReference>
<proteinExistence type="predicted"/>
<dbReference type="Pfam" id="PF00702">
    <property type="entry name" value="Hydrolase"/>
    <property type="match status" value="1"/>
</dbReference>